<feature type="compositionally biased region" description="Polar residues" evidence="1">
    <location>
        <begin position="1"/>
        <end position="10"/>
    </location>
</feature>
<feature type="region of interest" description="Disordered" evidence="1">
    <location>
        <begin position="1"/>
        <end position="43"/>
    </location>
</feature>
<dbReference type="Gene3D" id="3.40.630.30">
    <property type="match status" value="1"/>
</dbReference>
<dbReference type="AlphaFoldDB" id="A0AAV9P3U7"/>
<dbReference type="PROSITE" id="PS51186">
    <property type="entry name" value="GNAT"/>
    <property type="match status" value="1"/>
</dbReference>
<keyword evidence="4" id="KW-1185">Reference proteome</keyword>
<dbReference type="EMBL" id="JAVRRT010000015">
    <property type="protein sequence ID" value="KAK5165689.1"/>
    <property type="molecule type" value="Genomic_DNA"/>
</dbReference>
<dbReference type="CDD" id="cd04301">
    <property type="entry name" value="NAT_SF"/>
    <property type="match status" value="1"/>
</dbReference>
<reference evidence="3 4" key="1">
    <citation type="submission" date="2023-08" db="EMBL/GenBank/DDBJ databases">
        <title>Black Yeasts Isolated from many extreme environments.</title>
        <authorList>
            <person name="Coleine C."/>
            <person name="Stajich J.E."/>
            <person name="Selbmann L."/>
        </authorList>
    </citation>
    <scope>NUCLEOTIDE SEQUENCE [LARGE SCALE GENOMIC DNA]</scope>
    <source>
        <strain evidence="3 4">CCFEE 5935</strain>
    </source>
</reference>
<evidence type="ECO:0000259" key="2">
    <source>
        <dbReference type="PROSITE" id="PS51186"/>
    </source>
</evidence>
<dbReference type="Proteomes" id="UP001337655">
    <property type="component" value="Unassembled WGS sequence"/>
</dbReference>
<protein>
    <recommendedName>
        <fullName evidence="2">N-acetyltransferase domain-containing protein</fullName>
    </recommendedName>
</protein>
<accession>A0AAV9P3U7</accession>
<name>A0AAV9P3U7_9PEZI</name>
<evidence type="ECO:0000313" key="4">
    <source>
        <dbReference type="Proteomes" id="UP001337655"/>
    </source>
</evidence>
<sequence>MAEPVSQTNGDGLIPGITFPSKKNSEPQHDQADNSQPLSFEGPLINNRPTTVTLFSTTQLAASPLVPSLIQLIIQAFRNQKESNGFKNIPRDRLQYDNQLFDELGSTPGTFTYVISYTGTETAIATASAKRYIGTSAILEPAPNDQANTFKRFGLVDDDTEAWELSTLAVDPQLRRQGLAGHLMRMREAEVKRRFVVGMEKGGKAKLRMLLTTIKEVSGAFHLGRGFKVDYEVRYPEGHMGAPSGFTVVHMSKDVPLDC</sequence>
<dbReference type="InterPro" id="IPR000182">
    <property type="entry name" value="GNAT_dom"/>
</dbReference>
<gene>
    <name evidence="3" type="ORF">LTR77_008611</name>
</gene>
<dbReference type="RefSeq" id="XP_064655701.1">
    <property type="nucleotide sequence ID" value="XM_064805842.1"/>
</dbReference>
<dbReference type="Pfam" id="PF00583">
    <property type="entry name" value="Acetyltransf_1"/>
    <property type="match status" value="1"/>
</dbReference>
<dbReference type="GeneID" id="89929943"/>
<feature type="compositionally biased region" description="Basic and acidic residues" evidence="1">
    <location>
        <begin position="23"/>
        <end position="32"/>
    </location>
</feature>
<dbReference type="InterPro" id="IPR016181">
    <property type="entry name" value="Acyl_CoA_acyltransferase"/>
</dbReference>
<organism evidence="3 4">
    <name type="scientific">Saxophila tyrrhenica</name>
    <dbReference type="NCBI Taxonomy" id="1690608"/>
    <lineage>
        <taxon>Eukaryota</taxon>
        <taxon>Fungi</taxon>
        <taxon>Dikarya</taxon>
        <taxon>Ascomycota</taxon>
        <taxon>Pezizomycotina</taxon>
        <taxon>Dothideomycetes</taxon>
        <taxon>Dothideomycetidae</taxon>
        <taxon>Mycosphaerellales</taxon>
        <taxon>Extremaceae</taxon>
        <taxon>Saxophila</taxon>
    </lineage>
</organism>
<feature type="domain" description="N-acetyltransferase" evidence="2">
    <location>
        <begin position="72"/>
        <end position="256"/>
    </location>
</feature>
<evidence type="ECO:0000313" key="3">
    <source>
        <dbReference type="EMBL" id="KAK5165689.1"/>
    </source>
</evidence>
<evidence type="ECO:0000256" key="1">
    <source>
        <dbReference type="SAM" id="MobiDB-lite"/>
    </source>
</evidence>
<dbReference type="SUPFAM" id="SSF55729">
    <property type="entry name" value="Acyl-CoA N-acyltransferases (Nat)"/>
    <property type="match status" value="1"/>
</dbReference>
<proteinExistence type="predicted"/>
<comment type="caution">
    <text evidence="3">The sequence shown here is derived from an EMBL/GenBank/DDBJ whole genome shotgun (WGS) entry which is preliminary data.</text>
</comment>
<dbReference type="GO" id="GO:0016747">
    <property type="term" value="F:acyltransferase activity, transferring groups other than amino-acyl groups"/>
    <property type="evidence" value="ECO:0007669"/>
    <property type="project" value="InterPro"/>
</dbReference>